<organism evidence="1 2">
    <name type="scientific">Ahniella affigens</name>
    <dbReference type="NCBI Taxonomy" id="2021234"/>
    <lineage>
        <taxon>Bacteria</taxon>
        <taxon>Pseudomonadati</taxon>
        <taxon>Pseudomonadota</taxon>
        <taxon>Gammaproteobacteria</taxon>
        <taxon>Lysobacterales</taxon>
        <taxon>Rhodanobacteraceae</taxon>
        <taxon>Ahniella</taxon>
    </lineage>
</organism>
<name>A0A2P1PTF2_9GAMM</name>
<keyword evidence="2" id="KW-1185">Reference proteome</keyword>
<reference evidence="1 2" key="1">
    <citation type="submission" date="2018-03" db="EMBL/GenBank/DDBJ databases">
        <title>Ahniella affigens gen. nov., sp. nov., a gammaproteobacterium isolated from sandy soil near a stream.</title>
        <authorList>
            <person name="Ko Y."/>
            <person name="Kim J.-H."/>
        </authorList>
    </citation>
    <scope>NUCLEOTIDE SEQUENCE [LARGE SCALE GENOMIC DNA]</scope>
    <source>
        <strain evidence="1 2">D13</strain>
    </source>
</reference>
<evidence type="ECO:0000313" key="2">
    <source>
        <dbReference type="Proteomes" id="UP000241074"/>
    </source>
</evidence>
<proteinExistence type="predicted"/>
<gene>
    <name evidence="1" type="ORF">C7S18_13290</name>
</gene>
<dbReference type="Proteomes" id="UP000241074">
    <property type="component" value="Chromosome"/>
</dbReference>
<protein>
    <submittedName>
        <fullName evidence="1">Uncharacterized protein</fullName>
    </submittedName>
</protein>
<dbReference type="AlphaFoldDB" id="A0A2P1PTF2"/>
<accession>A0A2P1PTF2</accession>
<reference evidence="1 2" key="2">
    <citation type="submission" date="2018-03" db="EMBL/GenBank/DDBJ databases">
        <authorList>
            <person name="Keele B.F."/>
        </authorList>
    </citation>
    <scope>NUCLEOTIDE SEQUENCE [LARGE SCALE GENOMIC DNA]</scope>
    <source>
        <strain evidence="1 2">D13</strain>
    </source>
</reference>
<evidence type="ECO:0000313" key="1">
    <source>
        <dbReference type="EMBL" id="AVP98111.1"/>
    </source>
</evidence>
<sequence length="105" mass="11947">MGYGVFDESPAAALVRLFAHQTVSDDARFLRRHSVASSPLPSPLPLAWERERYLIRERWGGPGERVTCDQNGYFVRIAKVAQPTRESVSDQIDDRMRAVGQVERF</sequence>
<dbReference type="KEGG" id="xba:C7S18_13290"/>
<dbReference type="EMBL" id="CP027860">
    <property type="protein sequence ID" value="AVP98111.1"/>
    <property type="molecule type" value="Genomic_DNA"/>
</dbReference>